<evidence type="ECO:0000256" key="12">
    <source>
        <dbReference type="ARBA" id="ARBA00049267"/>
    </source>
</evidence>
<keyword evidence="8" id="KW-0576">Peroxisome</keyword>
<dbReference type="SUPFAM" id="SSF56176">
    <property type="entry name" value="FAD-binding/transporter-associated domain-like"/>
    <property type="match status" value="1"/>
</dbReference>
<dbReference type="SUPFAM" id="SSF55103">
    <property type="entry name" value="FAD-linked oxidases, C-terminal domain"/>
    <property type="match status" value="1"/>
</dbReference>
<comment type="catalytic activity">
    <reaction evidence="12">
        <text>(R)-malate + A = oxaloacetate + AH2</text>
        <dbReference type="Rhea" id="RHEA:67460"/>
        <dbReference type="ChEBI" id="CHEBI:13193"/>
        <dbReference type="ChEBI" id="CHEBI:15588"/>
        <dbReference type="ChEBI" id="CHEBI:16452"/>
        <dbReference type="ChEBI" id="CHEBI:17499"/>
    </reaction>
    <physiologicalReaction direction="left-to-right" evidence="12">
        <dbReference type="Rhea" id="RHEA:67461"/>
    </physiologicalReaction>
</comment>
<dbReference type="GO" id="GO:0005777">
    <property type="term" value="C:peroxisome"/>
    <property type="evidence" value="ECO:0007669"/>
    <property type="project" value="UniProtKB-SubCell"/>
</dbReference>
<evidence type="ECO:0000256" key="5">
    <source>
        <dbReference type="ARBA" id="ARBA00022630"/>
    </source>
</evidence>
<dbReference type="InterPro" id="IPR016171">
    <property type="entry name" value="Vanillyl_alc_oxidase_C-sub2"/>
</dbReference>
<dbReference type="Gene3D" id="3.30.70.2190">
    <property type="match status" value="1"/>
</dbReference>
<dbReference type="InterPro" id="IPR051264">
    <property type="entry name" value="FAD-oxidored/transferase_4"/>
</dbReference>
<dbReference type="Gene3D" id="3.30.43.10">
    <property type="entry name" value="Uridine Diphospho-n-acetylenolpyruvylglucosamine Reductase, domain 2"/>
    <property type="match status" value="2"/>
</dbReference>
<dbReference type="Gene3D" id="3.30.70.2740">
    <property type="match status" value="1"/>
</dbReference>
<dbReference type="EC" id="1.1.99.39" evidence="9"/>
<dbReference type="FunFam" id="3.30.70.2740:FF:000002">
    <property type="entry name" value="D-2-hydroxyglutarate dehydrogenase mitochondrial"/>
    <property type="match status" value="1"/>
</dbReference>
<organism evidence="14">
    <name type="scientific">Timema genevievae</name>
    <name type="common">Walking stick</name>
    <dbReference type="NCBI Taxonomy" id="629358"/>
    <lineage>
        <taxon>Eukaryota</taxon>
        <taxon>Metazoa</taxon>
        <taxon>Ecdysozoa</taxon>
        <taxon>Arthropoda</taxon>
        <taxon>Hexapoda</taxon>
        <taxon>Insecta</taxon>
        <taxon>Pterygota</taxon>
        <taxon>Neoptera</taxon>
        <taxon>Polyneoptera</taxon>
        <taxon>Phasmatodea</taxon>
        <taxon>Timematodea</taxon>
        <taxon>Timematoidea</taxon>
        <taxon>Timematidae</taxon>
        <taxon>Timema</taxon>
    </lineage>
</organism>
<dbReference type="PROSITE" id="PS51387">
    <property type="entry name" value="FAD_PCMH"/>
    <property type="match status" value="1"/>
</dbReference>
<dbReference type="FunFam" id="1.10.45.10:FF:000001">
    <property type="entry name" value="D-lactate dehydrogenase mitochondrial"/>
    <property type="match status" value="1"/>
</dbReference>
<comment type="cofactor">
    <cofactor evidence="1">
        <name>FAD</name>
        <dbReference type="ChEBI" id="CHEBI:57692"/>
    </cofactor>
</comment>
<name>A0A7R9JU19_TIMGE</name>
<reference evidence="14" key="1">
    <citation type="submission" date="2020-11" db="EMBL/GenBank/DDBJ databases">
        <authorList>
            <person name="Tran Van P."/>
        </authorList>
    </citation>
    <scope>NUCLEOTIDE SEQUENCE</scope>
</reference>
<dbReference type="Pfam" id="PF02913">
    <property type="entry name" value="FAD-oxidase_C"/>
    <property type="match status" value="1"/>
</dbReference>
<sequence>MLRQALNSGTSFCVKRGLLTMRAEQLRPLRNMSLSSSVELTADRYPDVKRHNFALLDSNHVQFFKSVLGQDRVLTDAEELETYNVDWLKMVRGQYREKTACRPIYMRPHFGDKRTGSHGIPCLHFSFLANLNDEQCSVLTSGEDPYKALISRCIASYLHVYARITFSVDILISEDGSSKIVLKPKTTEEVSQILRFCNSENLAVCPQGGNTGLVGGSVPVFDEVIVSTALMNNIISLDELSGVLVCQAGCILETLETYLQDRGLMMPLDLGAKGSCQIGGNVSTNAGGLRLLRYGSLQGNVLGIEAVKADGEVIDCLSCLKKDNTGYHLKHLFIGSEGTLGLVTKVAIQCPPNPKSINTAFLGLNSFDDVLRTYKDARAGLGEILSSCEMMDAQSLDACTSNLKLRNPIGDFPFYMLIETAGSNGKHDEEKLTHFLEQSMADGIVQDGTVATEPSRIKHMWNLREGISSGLRLDGYIYKYDISLPLTNFYSIIPELLSRLPKHAKRCCGFGHLGDGNLHLNVTSKEYDHEILDSIEPFVFEWTSKFRGSISAEHGIGFLKTKFIHYSKSRNSLNLMKDLKKLMDPKGILNPYKVLRT</sequence>
<feature type="domain" description="FAD-binding PCMH-type" evidence="13">
    <location>
        <begin position="174"/>
        <end position="353"/>
    </location>
</feature>
<evidence type="ECO:0000256" key="7">
    <source>
        <dbReference type="ARBA" id="ARBA00023002"/>
    </source>
</evidence>
<dbReference type="FunFam" id="3.30.70.2190:FF:000001">
    <property type="entry name" value="D-2-hydroxyglutarate dehydrogenase mitochondrial"/>
    <property type="match status" value="1"/>
</dbReference>
<evidence type="ECO:0000259" key="13">
    <source>
        <dbReference type="PROSITE" id="PS51387"/>
    </source>
</evidence>
<dbReference type="PANTHER" id="PTHR43716">
    <property type="entry name" value="D-2-HYDROXYGLUTARATE DEHYDROGENASE, MITOCHONDRIAL"/>
    <property type="match status" value="1"/>
</dbReference>
<evidence type="ECO:0000256" key="8">
    <source>
        <dbReference type="ARBA" id="ARBA00023140"/>
    </source>
</evidence>
<comment type="subunit">
    <text evidence="4">Homodimer.</text>
</comment>
<evidence type="ECO:0000256" key="3">
    <source>
        <dbReference type="ARBA" id="ARBA00008000"/>
    </source>
</evidence>
<accession>A0A7R9JU19</accession>
<comment type="similarity">
    <text evidence="3">Belongs to the FAD-binding oxidoreductase/transferase type 4 family.</text>
</comment>
<dbReference type="InterPro" id="IPR016169">
    <property type="entry name" value="FAD-bd_PCMH_sub2"/>
</dbReference>
<protein>
    <recommendedName>
        <fullName evidence="10">D-2-hydroxyglutarate dehydrogenase, mitochondrial</fullName>
        <ecNumber evidence="9">1.1.99.39</ecNumber>
    </recommendedName>
</protein>
<proteinExistence type="inferred from homology"/>
<dbReference type="GO" id="GO:0071949">
    <property type="term" value="F:FAD binding"/>
    <property type="evidence" value="ECO:0007669"/>
    <property type="project" value="InterPro"/>
</dbReference>
<evidence type="ECO:0000256" key="9">
    <source>
        <dbReference type="ARBA" id="ARBA00039003"/>
    </source>
</evidence>
<dbReference type="AlphaFoldDB" id="A0A7R9JU19"/>
<dbReference type="InterPro" id="IPR016166">
    <property type="entry name" value="FAD-bd_PCMH"/>
</dbReference>
<dbReference type="InterPro" id="IPR006094">
    <property type="entry name" value="Oxid_FAD_bind_N"/>
</dbReference>
<dbReference type="GO" id="GO:0005739">
    <property type="term" value="C:mitochondrion"/>
    <property type="evidence" value="ECO:0007669"/>
    <property type="project" value="TreeGrafter"/>
</dbReference>
<dbReference type="InterPro" id="IPR036318">
    <property type="entry name" value="FAD-bd_PCMH-like_sf"/>
</dbReference>
<evidence type="ECO:0000256" key="6">
    <source>
        <dbReference type="ARBA" id="ARBA00022827"/>
    </source>
</evidence>
<dbReference type="Pfam" id="PF01565">
    <property type="entry name" value="FAD_binding_4"/>
    <property type="match status" value="1"/>
</dbReference>
<dbReference type="GO" id="GO:0051990">
    <property type="term" value="F:(R)-2-hydroxyglutarate dehydrogenase activity"/>
    <property type="evidence" value="ECO:0007669"/>
    <property type="project" value="UniProtKB-EC"/>
</dbReference>
<keyword evidence="7" id="KW-0560">Oxidoreductase</keyword>
<evidence type="ECO:0000313" key="14">
    <source>
        <dbReference type="EMBL" id="CAD7589521.1"/>
    </source>
</evidence>
<evidence type="ECO:0000256" key="1">
    <source>
        <dbReference type="ARBA" id="ARBA00001974"/>
    </source>
</evidence>
<keyword evidence="6" id="KW-0274">FAD</keyword>
<dbReference type="InterPro" id="IPR016167">
    <property type="entry name" value="FAD-bd_PCMH_sub1"/>
</dbReference>
<dbReference type="Gene3D" id="3.30.465.10">
    <property type="match status" value="1"/>
</dbReference>
<gene>
    <name evidence="14" type="ORF">TGEB3V08_LOCUS3455</name>
</gene>
<evidence type="ECO:0000256" key="10">
    <source>
        <dbReference type="ARBA" id="ARBA00039639"/>
    </source>
</evidence>
<dbReference type="Gene3D" id="1.10.45.10">
    <property type="entry name" value="Vanillyl-alcohol Oxidase, Chain A, domain 4"/>
    <property type="match status" value="1"/>
</dbReference>
<keyword evidence="5" id="KW-0285">Flavoprotein</keyword>
<evidence type="ECO:0000256" key="11">
    <source>
        <dbReference type="ARBA" id="ARBA00045410"/>
    </source>
</evidence>
<dbReference type="FunFam" id="3.30.465.10:FF:000001">
    <property type="entry name" value="D-2-hydroxyglutarate dehydrogenase, mitochondrial"/>
    <property type="match status" value="1"/>
</dbReference>
<dbReference type="PANTHER" id="PTHR43716:SF1">
    <property type="entry name" value="D-2-HYDROXYGLUTARATE DEHYDROGENASE, MITOCHONDRIAL"/>
    <property type="match status" value="1"/>
</dbReference>
<dbReference type="InterPro" id="IPR004113">
    <property type="entry name" value="FAD-bd_oxidored_4_C"/>
</dbReference>
<comment type="function">
    <text evidence="11">Catalyzes the oxidation of D-2-hydroxyglutarate (D-2-HG) to alpha-ketoglutarate. Also catalyzes the oxidation of other D-2-hydroxyacids, such as D-malate (D-MAL) and D-lactate (D-LAC). Exhibits high activities towards D-2-HG and D-MAL but a very weak activity towards D-LAC.</text>
</comment>
<evidence type="ECO:0000256" key="2">
    <source>
        <dbReference type="ARBA" id="ARBA00004275"/>
    </source>
</evidence>
<evidence type="ECO:0000256" key="4">
    <source>
        <dbReference type="ARBA" id="ARBA00011738"/>
    </source>
</evidence>
<comment type="subcellular location">
    <subcellularLocation>
        <location evidence="2">Peroxisome</location>
    </subcellularLocation>
</comment>
<dbReference type="EMBL" id="OE840105">
    <property type="protein sequence ID" value="CAD7589521.1"/>
    <property type="molecule type" value="Genomic_DNA"/>
</dbReference>
<dbReference type="InterPro" id="IPR016164">
    <property type="entry name" value="FAD-linked_Oxase-like_C"/>
</dbReference>